<dbReference type="GO" id="GO:0004577">
    <property type="term" value="F:N-acetylglucosaminyldiphosphodolichol N-acetylglucosaminyltransferase activity"/>
    <property type="evidence" value="ECO:0007669"/>
    <property type="project" value="TreeGrafter"/>
</dbReference>
<dbReference type="EMBL" id="KB454515">
    <property type="protein sequence ID" value="EME28850.1"/>
    <property type="molecule type" value="Genomic_DNA"/>
</dbReference>
<evidence type="ECO:0000313" key="10">
    <source>
        <dbReference type="Proteomes" id="UP000030680"/>
    </source>
</evidence>
<evidence type="ECO:0000256" key="6">
    <source>
        <dbReference type="ARBA" id="ARBA00022989"/>
    </source>
</evidence>
<keyword evidence="5" id="KW-0256">Endoplasmic reticulum</keyword>
<comment type="subcellular location">
    <subcellularLocation>
        <location evidence="1">Endoplasmic reticulum membrane</location>
        <topology evidence="1">Single-pass membrane protein</topology>
    </subcellularLocation>
</comment>
<proteinExistence type="inferred from homology"/>
<evidence type="ECO:0000256" key="8">
    <source>
        <dbReference type="SAM" id="Phobius"/>
    </source>
</evidence>
<dbReference type="OrthoDB" id="17098at2759"/>
<dbReference type="STRING" id="130081.M2WXT2"/>
<keyword evidence="10" id="KW-1185">Reference proteome</keyword>
<sequence length="263" mass="30738">MIGLLFLLFGIIFGILLLWSIYEEQCSIKTYRQNLSTNKNWTSWHKRDFERLKSQSCIVEKRKYSLMVVLGSGGHTAEMVQILRTFGQNIFSTRFIGQDDSLSFVEKTCQFLYIVASSDHHSVDKISCLHERDGAMALFPYQILWIPRSRHVGQSYFSSLFTTIYSFVVSSWKLWLCEQPDVLVCNGPGTCVPVVFIMFFRNVFYNLAQRKRRTRIVFIESIARVRSLSLSGRVLYPFVHRFLVQWPDMMDKYPLVEYVGLCL</sequence>
<keyword evidence="6 8" id="KW-1133">Transmembrane helix</keyword>
<dbReference type="GO" id="GO:0043541">
    <property type="term" value="C:UDP-N-acetylglucosamine transferase complex"/>
    <property type="evidence" value="ECO:0007669"/>
    <property type="project" value="TreeGrafter"/>
</dbReference>
<dbReference type="Gramene" id="EME28850">
    <property type="protein sequence ID" value="EME28850"/>
    <property type="gene ID" value="Gasu_37380"/>
</dbReference>
<dbReference type="AlphaFoldDB" id="M2WXT2"/>
<accession>M2WXT2</accession>
<keyword evidence="4 8" id="KW-0812">Transmembrane</keyword>
<reference evidence="10" key="1">
    <citation type="journal article" date="2013" name="Science">
        <title>Gene transfer from bacteria and archaea facilitated evolution of an extremophilic eukaryote.</title>
        <authorList>
            <person name="Schonknecht G."/>
            <person name="Chen W.H."/>
            <person name="Ternes C.M."/>
            <person name="Barbier G.G."/>
            <person name="Shrestha R.P."/>
            <person name="Stanke M."/>
            <person name="Brautigam A."/>
            <person name="Baker B.J."/>
            <person name="Banfield J.F."/>
            <person name="Garavito R.M."/>
            <person name="Carr K."/>
            <person name="Wilkerson C."/>
            <person name="Rensing S.A."/>
            <person name="Gagneul D."/>
            <person name="Dickenson N.E."/>
            <person name="Oesterhelt C."/>
            <person name="Lercher M.J."/>
            <person name="Weber A.P."/>
        </authorList>
    </citation>
    <scope>NUCLEOTIDE SEQUENCE [LARGE SCALE GENOMIC DNA]</scope>
    <source>
        <strain evidence="10">074W</strain>
    </source>
</reference>
<keyword evidence="9" id="KW-0328">Glycosyltransferase</keyword>
<dbReference type="Gene3D" id="3.40.50.2000">
    <property type="entry name" value="Glycogen Phosphorylase B"/>
    <property type="match status" value="1"/>
</dbReference>
<evidence type="ECO:0000256" key="2">
    <source>
        <dbReference type="ARBA" id="ARBA00009731"/>
    </source>
</evidence>
<dbReference type="eggNOG" id="KOG3339">
    <property type="taxonomic scope" value="Eukaryota"/>
</dbReference>
<dbReference type="InterPro" id="IPR013969">
    <property type="entry name" value="Oligosacch_biosynth_Alg14"/>
</dbReference>
<feature type="transmembrane region" description="Helical" evidence="8">
    <location>
        <begin position="187"/>
        <end position="208"/>
    </location>
</feature>
<evidence type="ECO:0000313" key="9">
    <source>
        <dbReference type="EMBL" id="EME28850.1"/>
    </source>
</evidence>
<gene>
    <name evidence="9" type="ORF">Gasu_37380</name>
</gene>
<organism evidence="9 10">
    <name type="scientific">Galdieria sulphuraria</name>
    <name type="common">Red alga</name>
    <dbReference type="NCBI Taxonomy" id="130081"/>
    <lineage>
        <taxon>Eukaryota</taxon>
        <taxon>Rhodophyta</taxon>
        <taxon>Bangiophyceae</taxon>
        <taxon>Galdieriales</taxon>
        <taxon>Galdieriaceae</taxon>
        <taxon>Galdieria</taxon>
    </lineage>
</organism>
<dbReference type="GO" id="GO:0006488">
    <property type="term" value="P:dolichol-linked oligosaccharide biosynthetic process"/>
    <property type="evidence" value="ECO:0007669"/>
    <property type="project" value="InterPro"/>
</dbReference>
<dbReference type="Proteomes" id="UP000030680">
    <property type="component" value="Unassembled WGS sequence"/>
</dbReference>
<protein>
    <recommendedName>
        <fullName evidence="3">UDP-N-acetylglucosamine transferase subunit ALG14</fullName>
    </recommendedName>
</protein>
<dbReference type="RefSeq" id="XP_005705370.1">
    <property type="nucleotide sequence ID" value="XM_005705313.1"/>
</dbReference>
<dbReference type="Pfam" id="PF08660">
    <property type="entry name" value="Alg14"/>
    <property type="match status" value="1"/>
</dbReference>
<name>M2WXT2_GALSU</name>
<evidence type="ECO:0000256" key="1">
    <source>
        <dbReference type="ARBA" id="ARBA00004389"/>
    </source>
</evidence>
<keyword evidence="9" id="KW-0808">Transferase</keyword>
<evidence type="ECO:0000256" key="7">
    <source>
        <dbReference type="ARBA" id="ARBA00023136"/>
    </source>
</evidence>
<dbReference type="PANTHER" id="PTHR12154">
    <property type="entry name" value="GLYCOSYL TRANSFERASE-RELATED"/>
    <property type="match status" value="1"/>
</dbReference>
<keyword evidence="7 8" id="KW-0472">Membrane</keyword>
<evidence type="ECO:0000256" key="3">
    <source>
        <dbReference type="ARBA" id="ARBA00017467"/>
    </source>
</evidence>
<feature type="transmembrane region" description="Helical" evidence="8">
    <location>
        <begin position="156"/>
        <end position="175"/>
    </location>
</feature>
<dbReference type="OMA" id="FSMLRRM"/>
<dbReference type="KEGG" id="gsl:Gasu_37380"/>
<feature type="transmembrane region" description="Helical" evidence="8">
    <location>
        <begin position="6"/>
        <end position="22"/>
    </location>
</feature>
<dbReference type="PANTHER" id="PTHR12154:SF4">
    <property type="entry name" value="UDP-N-ACETYLGLUCOSAMINE TRANSFERASE SUBUNIT ALG14 HOMOLOG"/>
    <property type="match status" value="1"/>
</dbReference>
<comment type="similarity">
    <text evidence="2">Belongs to the ALG14 family.</text>
</comment>
<evidence type="ECO:0000256" key="4">
    <source>
        <dbReference type="ARBA" id="ARBA00022692"/>
    </source>
</evidence>
<evidence type="ECO:0000256" key="5">
    <source>
        <dbReference type="ARBA" id="ARBA00022824"/>
    </source>
</evidence>
<dbReference type="GeneID" id="17087694"/>